<dbReference type="SUPFAM" id="SSF48452">
    <property type="entry name" value="TPR-like"/>
    <property type="match status" value="1"/>
</dbReference>
<evidence type="ECO:0008006" key="3">
    <source>
        <dbReference type="Google" id="ProtNLM"/>
    </source>
</evidence>
<evidence type="ECO:0000313" key="2">
    <source>
        <dbReference type="Proteomes" id="UP001501442"/>
    </source>
</evidence>
<sequence>MVKELNAEVVRHGMLSRRVDSSRYRGVARPDKTVRWAEDKLEQVERLRGRPPEAWPTPTALPESLGELAELLTTLGWDDLAALANRERLTVYRELDAARSGVFSDEVRRTLAALFSNLIDLKHHEEALEVVDEQLRLSSTDRSTEEAEYWRMVQWRLLILARLGRREEAVEYAAVAVNEVRGRLGHRGDASADLELSHVLATYADQLDGVGRVAEAADVTAEVVAFRRERPDSTFNFATMVDLLSERLVRSERAEEAGVRITEAMREIRRREGPNVFRGVPELAATWHAFSARLLSLGLPDEALTAGEEVVNLYRRNVFRQRVGHRQLEAADHWDDDPRYDERVLLQERQRELESSLEAVHRAERKLHDALLTLSACLRRLDRVDEATAADAEAARISMANE</sequence>
<evidence type="ECO:0000313" key="1">
    <source>
        <dbReference type="EMBL" id="GAA4636384.1"/>
    </source>
</evidence>
<proteinExistence type="predicted"/>
<reference evidence="2" key="1">
    <citation type="journal article" date="2019" name="Int. J. Syst. Evol. Microbiol.">
        <title>The Global Catalogue of Microorganisms (GCM) 10K type strain sequencing project: providing services to taxonomists for standard genome sequencing and annotation.</title>
        <authorList>
            <consortium name="The Broad Institute Genomics Platform"/>
            <consortium name="The Broad Institute Genome Sequencing Center for Infectious Disease"/>
            <person name="Wu L."/>
            <person name="Ma J."/>
        </authorList>
    </citation>
    <scope>NUCLEOTIDE SEQUENCE [LARGE SCALE GENOMIC DNA]</scope>
    <source>
        <strain evidence="2">JCM 17939</strain>
    </source>
</reference>
<dbReference type="EMBL" id="BAABHK010000017">
    <property type="protein sequence ID" value="GAA4636384.1"/>
    <property type="molecule type" value="Genomic_DNA"/>
</dbReference>
<gene>
    <name evidence="1" type="ORF">GCM10023196_085900</name>
</gene>
<dbReference type="InterPro" id="IPR011990">
    <property type="entry name" value="TPR-like_helical_dom_sf"/>
</dbReference>
<dbReference type="Gene3D" id="1.25.40.10">
    <property type="entry name" value="Tetratricopeptide repeat domain"/>
    <property type="match status" value="1"/>
</dbReference>
<organism evidence="1 2">
    <name type="scientific">Actinoallomurus vinaceus</name>
    <dbReference type="NCBI Taxonomy" id="1080074"/>
    <lineage>
        <taxon>Bacteria</taxon>
        <taxon>Bacillati</taxon>
        <taxon>Actinomycetota</taxon>
        <taxon>Actinomycetes</taxon>
        <taxon>Streptosporangiales</taxon>
        <taxon>Thermomonosporaceae</taxon>
        <taxon>Actinoallomurus</taxon>
    </lineage>
</organism>
<accession>A0ABP8UPM4</accession>
<protein>
    <recommendedName>
        <fullName evidence="3">Bacterial transcriptional activator domain-containing protein</fullName>
    </recommendedName>
</protein>
<keyword evidence="2" id="KW-1185">Reference proteome</keyword>
<comment type="caution">
    <text evidence="1">The sequence shown here is derived from an EMBL/GenBank/DDBJ whole genome shotgun (WGS) entry which is preliminary data.</text>
</comment>
<dbReference type="Proteomes" id="UP001501442">
    <property type="component" value="Unassembled WGS sequence"/>
</dbReference>
<name>A0ABP8UPM4_9ACTN</name>